<evidence type="ECO:0000259" key="1">
    <source>
        <dbReference type="PROSITE" id="PS51746"/>
    </source>
</evidence>
<dbReference type="PANTHER" id="PTHR47992">
    <property type="entry name" value="PROTEIN PHOSPHATASE"/>
    <property type="match status" value="1"/>
</dbReference>
<evidence type="ECO:0000313" key="3">
    <source>
        <dbReference type="Proteomes" id="UP000553888"/>
    </source>
</evidence>
<dbReference type="EC" id="3.1.3.16" evidence="2"/>
<keyword evidence="3" id="KW-1185">Reference proteome</keyword>
<sequence>MSARLDLVDLMVSGLTDVGLKRSANEDAALAERPVYLVADGMGGYEAGDRASAAVVAAFRIELCGRGDVDPAGVRRALTRAERDVAEIATTTSRGTGSTVTGVVLLEHEGEPHWLIVNVGDSRVYRLFGSELEQLTVDHSLAQALADNGSLTADDRRDFAHRNVITRAIGAPDSRADTWLMPVTTGERLLICSDGLHGELEDEQIRAMLTMAGRPESAAAALVDAAKRAGGRDNITVLVVDVRAGGAVSTADRTDSIELSASATIPI</sequence>
<keyword evidence="2" id="KW-0378">Hydrolase</keyword>
<comment type="caution">
    <text evidence="2">The sequence shown here is derived from an EMBL/GenBank/DDBJ whole genome shotgun (WGS) entry which is preliminary data.</text>
</comment>
<dbReference type="GO" id="GO:0004722">
    <property type="term" value="F:protein serine/threonine phosphatase activity"/>
    <property type="evidence" value="ECO:0007669"/>
    <property type="project" value="UniProtKB-EC"/>
</dbReference>
<protein>
    <submittedName>
        <fullName evidence="2">Protein phosphatase</fullName>
        <ecNumber evidence="2">3.1.3.16</ecNumber>
    </submittedName>
</protein>
<dbReference type="CDD" id="cd00143">
    <property type="entry name" value="PP2Cc"/>
    <property type="match status" value="1"/>
</dbReference>
<dbReference type="SMART" id="SM00331">
    <property type="entry name" value="PP2C_SIG"/>
    <property type="match status" value="1"/>
</dbReference>
<dbReference type="EMBL" id="JACBZY010000001">
    <property type="protein sequence ID" value="NYG98033.1"/>
    <property type="molecule type" value="Genomic_DNA"/>
</dbReference>
<dbReference type="Pfam" id="PF13672">
    <property type="entry name" value="PP2C_2"/>
    <property type="match status" value="1"/>
</dbReference>
<dbReference type="InterPro" id="IPR036457">
    <property type="entry name" value="PPM-type-like_dom_sf"/>
</dbReference>
<accession>A0A852Y6V0</accession>
<dbReference type="AlphaFoldDB" id="A0A852Y6V0"/>
<evidence type="ECO:0000313" key="2">
    <source>
        <dbReference type="EMBL" id="NYG98033.1"/>
    </source>
</evidence>
<gene>
    <name evidence="2" type="ORF">BJ979_000659</name>
</gene>
<dbReference type="InterPro" id="IPR001932">
    <property type="entry name" value="PPM-type_phosphatase-like_dom"/>
</dbReference>
<dbReference type="SMART" id="SM00332">
    <property type="entry name" value="PP2Cc"/>
    <property type="match status" value="1"/>
</dbReference>
<proteinExistence type="predicted"/>
<dbReference type="InterPro" id="IPR015655">
    <property type="entry name" value="PP2C"/>
</dbReference>
<organism evidence="2 3">
    <name type="scientific">Schumannella luteola</name>
    <dbReference type="NCBI Taxonomy" id="472059"/>
    <lineage>
        <taxon>Bacteria</taxon>
        <taxon>Bacillati</taxon>
        <taxon>Actinomycetota</taxon>
        <taxon>Actinomycetes</taxon>
        <taxon>Micrococcales</taxon>
        <taxon>Microbacteriaceae</taxon>
        <taxon>Schumannella</taxon>
    </lineage>
</organism>
<reference evidence="2 3" key="1">
    <citation type="submission" date="2020-07" db="EMBL/GenBank/DDBJ databases">
        <title>Sequencing the genomes of 1000 actinobacteria strains.</title>
        <authorList>
            <person name="Klenk H.-P."/>
        </authorList>
    </citation>
    <scope>NUCLEOTIDE SEQUENCE [LARGE SCALE GENOMIC DNA]</scope>
    <source>
        <strain evidence="2 3">DSM 23141</strain>
    </source>
</reference>
<dbReference type="SUPFAM" id="SSF81606">
    <property type="entry name" value="PP2C-like"/>
    <property type="match status" value="1"/>
</dbReference>
<name>A0A852Y6V0_9MICO</name>
<dbReference type="Gene3D" id="3.60.40.10">
    <property type="entry name" value="PPM-type phosphatase domain"/>
    <property type="match status" value="1"/>
</dbReference>
<dbReference type="RefSeq" id="WP_343046585.1">
    <property type="nucleotide sequence ID" value="NZ_JACBZY010000001.1"/>
</dbReference>
<dbReference type="Proteomes" id="UP000553888">
    <property type="component" value="Unassembled WGS sequence"/>
</dbReference>
<dbReference type="PROSITE" id="PS51746">
    <property type="entry name" value="PPM_2"/>
    <property type="match status" value="1"/>
</dbReference>
<feature type="domain" description="PPM-type phosphatase" evidence="1">
    <location>
        <begin position="12"/>
        <end position="242"/>
    </location>
</feature>